<reference evidence="9 10" key="1">
    <citation type="submission" date="2017-08" db="EMBL/GenBank/DDBJ databases">
        <title>USMARCv1.0.</title>
        <authorList>
            <person name="Hannum G.I."/>
            <person name="Koren S."/>
            <person name="Schroeder S.G."/>
            <person name="Chin S.C."/>
            <person name="Nonneman D.J."/>
            <person name="Becker S.A."/>
            <person name="Rosen B.D."/>
            <person name="Bickhart D.M."/>
            <person name="Putnam N.H."/>
            <person name="Green R.E."/>
            <person name="Tuggle C.K."/>
            <person name="Liu H."/>
            <person name="Rohrer G.A."/>
            <person name="Warr A."/>
            <person name="Hall R."/>
            <person name="Kim K."/>
            <person name="Hume D.A."/>
            <person name="Talbot R."/>
            <person name="Chow W."/>
            <person name="Howe K."/>
            <person name="Schwartz A.S."/>
            <person name="Watson M."/>
            <person name="Archibald A.L."/>
            <person name="Phillippy A.M."/>
            <person name="Smith T.P.L."/>
        </authorList>
    </citation>
    <scope>NUCLEOTIDE SEQUENCE [LARGE SCALE GENOMIC DNA]</scope>
</reference>
<dbReference type="PANTHER" id="PTHR10920">
    <property type="entry name" value="RIBOSOMAL RNA METHYLTRANSFERASE"/>
    <property type="match status" value="1"/>
</dbReference>
<evidence type="ECO:0000259" key="8">
    <source>
        <dbReference type="Pfam" id="PF11861"/>
    </source>
</evidence>
<dbReference type="SUPFAM" id="SSF53335">
    <property type="entry name" value="S-adenosyl-L-methionine-dependent methyltransferases"/>
    <property type="match status" value="1"/>
</dbReference>
<keyword evidence="3" id="KW-0808">Transferase</keyword>
<dbReference type="InterPro" id="IPR050082">
    <property type="entry name" value="RNA_methyltr_RlmE"/>
</dbReference>
<accession>A0A4X1T1B8</accession>
<protein>
    <submittedName>
        <fullName evidence="9">FtsJ RNA 2'-O-methyltransferase 3</fullName>
    </submittedName>
</protein>
<feature type="compositionally biased region" description="Basic residues" evidence="5">
    <location>
        <begin position="671"/>
        <end position="693"/>
    </location>
</feature>
<name>A0A4X1T1B8_PIG</name>
<dbReference type="AlphaFoldDB" id="A0A4X1T1B8"/>
<dbReference type="InterPro" id="IPR024576">
    <property type="entry name" value="rRNA_MeTfrase_Spb1_DUF3381"/>
</dbReference>
<dbReference type="GO" id="GO:0032259">
    <property type="term" value="P:methylation"/>
    <property type="evidence" value="ECO:0007669"/>
    <property type="project" value="UniProtKB-KW"/>
</dbReference>
<feature type="compositionally biased region" description="Acidic residues" evidence="5">
    <location>
        <begin position="431"/>
        <end position="440"/>
    </location>
</feature>
<feature type="compositionally biased region" description="Low complexity" evidence="5">
    <location>
        <begin position="513"/>
        <end position="530"/>
    </location>
</feature>
<dbReference type="InterPro" id="IPR002877">
    <property type="entry name" value="RNA_MeTrfase_FtsJ_dom"/>
</dbReference>
<evidence type="ECO:0000259" key="6">
    <source>
        <dbReference type="Pfam" id="PF01728"/>
    </source>
</evidence>
<evidence type="ECO:0000256" key="1">
    <source>
        <dbReference type="ARBA" id="ARBA00022552"/>
    </source>
</evidence>
<feature type="compositionally biased region" description="Basic and acidic residues" evidence="5">
    <location>
        <begin position="736"/>
        <end position="755"/>
    </location>
</feature>
<feature type="region of interest" description="Disordered" evidence="5">
    <location>
        <begin position="264"/>
        <end position="302"/>
    </location>
</feature>
<feature type="compositionally biased region" description="Basic and acidic residues" evidence="5">
    <location>
        <begin position="418"/>
        <end position="430"/>
    </location>
</feature>
<feature type="region of interest" description="Disordered" evidence="5">
    <location>
        <begin position="385"/>
        <end position="450"/>
    </location>
</feature>
<feature type="domain" description="DUF3381" evidence="8">
    <location>
        <begin position="167"/>
        <end position="332"/>
    </location>
</feature>
<keyword evidence="1" id="KW-0698">rRNA processing</keyword>
<dbReference type="InterPro" id="IPR012920">
    <property type="entry name" value="rRNA_MeTfrase_SPB1-like_C"/>
</dbReference>
<feature type="domain" description="Ribosomal RNA methyltransferase FtsJ" evidence="6">
    <location>
        <begin position="6"/>
        <end position="135"/>
    </location>
</feature>
<reference evidence="9" key="2">
    <citation type="submission" date="2025-08" db="UniProtKB">
        <authorList>
            <consortium name="Ensembl"/>
        </authorList>
    </citation>
    <scope>IDENTIFICATION</scope>
</reference>
<dbReference type="GO" id="GO:0008168">
    <property type="term" value="F:methyltransferase activity"/>
    <property type="evidence" value="ECO:0007669"/>
    <property type="project" value="UniProtKB-KW"/>
</dbReference>
<organism evidence="9 10">
    <name type="scientific">Sus scrofa</name>
    <name type="common">Pig</name>
    <dbReference type="NCBI Taxonomy" id="9823"/>
    <lineage>
        <taxon>Eukaryota</taxon>
        <taxon>Metazoa</taxon>
        <taxon>Chordata</taxon>
        <taxon>Craniata</taxon>
        <taxon>Vertebrata</taxon>
        <taxon>Euteleostomi</taxon>
        <taxon>Mammalia</taxon>
        <taxon>Eutheria</taxon>
        <taxon>Laurasiatheria</taxon>
        <taxon>Artiodactyla</taxon>
        <taxon>Suina</taxon>
        <taxon>Suidae</taxon>
        <taxon>Sus</taxon>
    </lineage>
</organism>
<dbReference type="Ensembl" id="ENSSSCT00070010616.1">
    <property type="protein sequence ID" value="ENSSSCP00070008730.1"/>
    <property type="gene ID" value="ENSSSCG00070005593.1"/>
</dbReference>
<proteinExistence type="predicted"/>
<feature type="domain" description="Ribosomal RNA methyltransferase SPB1-like C-terminal" evidence="7">
    <location>
        <begin position="551"/>
        <end position="678"/>
    </location>
</feature>
<keyword evidence="2" id="KW-0489">Methyltransferase</keyword>
<feature type="compositionally biased region" description="Acidic residues" evidence="5">
    <location>
        <begin position="391"/>
        <end position="410"/>
    </location>
</feature>
<dbReference type="Pfam" id="PF11861">
    <property type="entry name" value="DUF3381"/>
    <property type="match status" value="1"/>
</dbReference>
<feature type="compositionally biased region" description="Acidic residues" evidence="5">
    <location>
        <begin position="272"/>
        <end position="281"/>
    </location>
</feature>
<evidence type="ECO:0000256" key="3">
    <source>
        <dbReference type="ARBA" id="ARBA00022679"/>
    </source>
</evidence>
<dbReference type="GO" id="GO:0005634">
    <property type="term" value="C:nucleus"/>
    <property type="evidence" value="ECO:0007669"/>
    <property type="project" value="InterPro"/>
</dbReference>
<dbReference type="PANTHER" id="PTHR10920:SF13">
    <property type="entry name" value="PRE-RRNA 2'-O-RIBOSE RNA METHYLTRANSFERASE FTSJ3"/>
    <property type="match status" value="1"/>
</dbReference>
<feature type="region of interest" description="Disordered" evidence="5">
    <location>
        <begin position="667"/>
        <end position="781"/>
    </location>
</feature>
<evidence type="ECO:0000259" key="7">
    <source>
        <dbReference type="Pfam" id="PF07780"/>
    </source>
</evidence>
<dbReference type="Pfam" id="PF01728">
    <property type="entry name" value="FtsJ"/>
    <property type="match status" value="1"/>
</dbReference>
<keyword evidence="4" id="KW-0949">S-adenosyl-L-methionine</keyword>
<dbReference type="Proteomes" id="UP000314985">
    <property type="component" value="Chromosome 12"/>
</dbReference>
<dbReference type="Gene3D" id="3.40.50.150">
    <property type="entry name" value="Vaccinia Virus protein VP39"/>
    <property type="match status" value="1"/>
</dbReference>
<evidence type="ECO:0000256" key="5">
    <source>
        <dbReference type="SAM" id="MobiDB-lite"/>
    </source>
</evidence>
<sequence length="781" mass="87430">MPVSSLIVGVDLVPIKPLPNVVTLQEDITTERCRQALRKELKTWKVDVVLNDGAPNVGASWVHDAYSQAHLTLMALRLACDFLGRGGCFITKVFRSRDYQPLLWIFQQLFRRVQATKPQASRHESAEIFVVCQGFLAPDKVDSKFFDPKFAFKEVEIQAKTVTELVTKKKPKAEGYAEGDLTLYHRTSVTDFLRAANPVDFLSKASEIAIDDEELARHPATTEDVRACCQDIRVLGRKELRSLLNWRTKLRRHVAKKLKEQAKAMDISLSSGEEEEGEEEEQAARASQQPSKEEEEEEQLNRTLAEMKAQEVAELKRKKKKLLREQRKQRERVELKMDLPGVSIADEGETGMFSLRTIRGHQLLEEVTQGDMSAADTFLSDLPSDDIYISDAEEDDDDSASLDSDLDPEDLAGVREPQGLKDQKRVRLAEADDEKEEEGENPLLVPLEEKAVLQEEQASLWFSKDGFSGIEDDADEALEISQAQLLYESRRKGQQPLPAPSSVKTERKPPPCQGEAPEGAGAPSGTEAATGPGGEARDSSSDSDSSSSEDEDTWKPRSQKRRRGPEAGDDDGFEIVPIEDPARHRILDPEGLALGAIIASSKKAKRDLIDDSFSRYTFNEDEGELPEWFVQEEKQHRIRQLPLDKKEVEYYRKRWREINARPIKKVAEAKARKKRRVNGRACRGSRWRVGGRGRKGEPHRAPSPDAEEAGADQEEGRSCGQHGGHLRAGESGTASKVRDGESPARVCEVGERPKASDLGPPFTVSTRRQGLERRNARSPMS</sequence>
<dbReference type="GO" id="GO:0006364">
    <property type="term" value="P:rRNA processing"/>
    <property type="evidence" value="ECO:0007669"/>
    <property type="project" value="UniProtKB-KW"/>
</dbReference>
<evidence type="ECO:0000256" key="4">
    <source>
        <dbReference type="ARBA" id="ARBA00022691"/>
    </source>
</evidence>
<dbReference type="Pfam" id="PF07780">
    <property type="entry name" value="Spb1_C"/>
    <property type="match status" value="1"/>
</dbReference>
<evidence type="ECO:0000256" key="2">
    <source>
        <dbReference type="ARBA" id="ARBA00022603"/>
    </source>
</evidence>
<dbReference type="InterPro" id="IPR029063">
    <property type="entry name" value="SAM-dependent_MTases_sf"/>
</dbReference>
<feature type="region of interest" description="Disordered" evidence="5">
    <location>
        <begin position="481"/>
        <end position="581"/>
    </location>
</feature>
<evidence type="ECO:0000313" key="10">
    <source>
        <dbReference type="Proteomes" id="UP000314985"/>
    </source>
</evidence>
<evidence type="ECO:0000313" key="9">
    <source>
        <dbReference type="Ensembl" id="ENSSSCP00070008730.1"/>
    </source>
</evidence>